<evidence type="ECO:0000313" key="4">
    <source>
        <dbReference type="Proteomes" id="UP000183924"/>
    </source>
</evidence>
<evidence type="ECO:0000256" key="1">
    <source>
        <dbReference type="ARBA" id="ARBA00023136"/>
    </source>
</evidence>
<organism evidence="3 4">
    <name type="scientific">Candidatus Rickettsiella isopodorum</name>
    <dbReference type="NCBI Taxonomy" id="1225476"/>
    <lineage>
        <taxon>Bacteria</taxon>
        <taxon>Pseudomonadati</taxon>
        <taxon>Pseudomonadota</taxon>
        <taxon>Gammaproteobacteria</taxon>
        <taxon>Legionellales</taxon>
        <taxon>Coxiellaceae</taxon>
        <taxon>Rickettsiella</taxon>
    </lineage>
</organism>
<keyword evidence="2" id="KW-0732">Signal</keyword>
<dbReference type="EMBL" id="LUKY01000033">
    <property type="protein sequence ID" value="OIZ94200.1"/>
    <property type="molecule type" value="Genomic_DNA"/>
</dbReference>
<dbReference type="PANTHER" id="PTHR38038:SF1">
    <property type="entry name" value="PENICILLIN-BINDING PROTEIN ACTIVATOR LPOA"/>
    <property type="match status" value="1"/>
</dbReference>
<dbReference type="SUPFAM" id="SSF53822">
    <property type="entry name" value="Periplasmic binding protein-like I"/>
    <property type="match status" value="1"/>
</dbReference>
<sequence>MNRLGLTASLLLISLGDLTACASNYMRVPNPLLSNQNSAISTSAVSSNNLQPIALLLPLQGPLANIGQSVKQGFLAAAEENGSSPRIILIDTRVGSSIQAAYTQAIARNAKIIVGPLLKPQVQSIASLQTSIPILALNYLNSDISTPPELYQFGLSPIDEAQQATNHAWKNGKRSALIITANGNWGSQIGEAFAQQWQTLGGTVVGQLVLSKNPSGITKQMRHFLHFKPPHDRRTDFDVIFLASSPQIGRQVKPLLKFFYAGGTPVYATASIYSGIPGSQRFDNDLNQVIFCAAPWSLPNCNIEPNLYQQLKSVSPMHFSRNCKYYALGIDAFHIIQELGRLNQSPQQTLQGTTGILSLNKQHRVVRQLPCAQFRHGSLVPVN</sequence>
<keyword evidence="4" id="KW-1185">Reference proteome</keyword>
<dbReference type="GO" id="GO:0031241">
    <property type="term" value="C:periplasmic side of cell outer membrane"/>
    <property type="evidence" value="ECO:0007669"/>
    <property type="project" value="TreeGrafter"/>
</dbReference>
<dbReference type="Gene3D" id="3.40.50.2300">
    <property type="match status" value="2"/>
</dbReference>
<dbReference type="STRING" id="1225476.A1D18_04910"/>
<keyword evidence="1" id="KW-0472">Membrane</keyword>
<name>A0A1J8NGB2_9COXI</name>
<evidence type="ECO:0000313" key="3">
    <source>
        <dbReference type="EMBL" id="OIZ94200.1"/>
    </source>
</evidence>
<feature type="signal peptide" evidence="2">
    <location>
        <begin position="1"/>
        <end position="22"/>
    </location>
</feature>
<reference evidence="3 4" key="1">
    <citation type="submission" date="2016-03" db="EMBL/GenBank/DDBJ databases">
        <title>Comparative genomics of Rickettsiella.</title>
        <authorList>
            <person name="Chandler C."/>
            <person name="Wang Y."/>
        </authorList>
    </citation>
    <scope>NUCLEOTIDE SEQUENCE [LARGE SCALE GENOMIC DNA]</scope>
    <source>
        <strain evidence="3 4">RCFS May 2013</strain>
    </source>
</reference>
<dbReference type="AlphaFoldDB" id="A0A1J8NGB2"/>
<proteinExistence type="predicted"/>
<accession>A0A1J8NGB2</accession>
<evidence type="ECO:0008006" key="5">
    <source>
        <dbReference type="Google" id="ProtNLM"/>
    </source>
</evidence>
<dbReference type="GO" id="GO:0009252">
    <property type="term" value="P:peptidoglycan biosynthetic process"/>
    <property type="evidence" value="ECO:0007669"/>
    <property type="project" value="TreeGrafter"/>
</dbReference>
<feature type="chain" id="PRO_5009649150" description="Penicillin-binding protein activator" evidence="2">
    <location>
        <begin position="23"/>
        <end position="383"/>
    </location>
</feature>
<gene>
    <name evidence="3" type="ORF">A1D18_04910</name>
</gene>
<dbReference type="Pfam" id="PF04348">
    <property type="entry name" value="LppC"/>
    <property type="match status" value="1"/>
</dbReference>
<dbReference type="CDD" id="cd06339">
    <property type="entry name" value="PBP1_YraM_LppC_lipoprotein-like"/>
    <property type="match status" value="1"/>
</dbReference>
<protein>
    <recommendedName>
        <fullName evidence="5">Penicillin-binding protein activator</fullName>
    </recommendedName>
</protein>
<dbReference type="InterPro" id="IPR028082">
    <property type="entry name" value="Peripla_BP_I"/>
</dbReference>
<dbReference type="PANTHER" id="PTHR38038">
    <property type="entry name" value="PENICILLIN-BINDING PROTEIN ACTIVATOR LPOA"/>
    <property type="match status" value="1"/>
</dbReference>
<dbReference type="Proteomes" id="UP000183924">
    <property type="component" value="Unassembled WGS sequence"/>
</dbReference>
<dbReference type="GO" id="GO:0030234">
    <property type="term" value="F:enzyme regulator activity"/>
    <property type="evidence" value="ECO:0007669"/>
    <property type="project" value="TreeGrafter"/>
</dbReference>
<comment type="caution">
    <text evidence="3">The sequence shown here is derived from an EMBL/GenBank/DDBJ whole genome shotgun (WGS) entry which is preliminary data.</text>
</comment>
<evidence type="ECO:0000256" key="2">
    <source>
        <dbReference type="SAM" id="SignalP"/>
    </source>
</evidence>
<dbReference type="InterPro" id="IPR007443">
    <property type="entry name" value="LpoA"/>
</dbReference>